<evidence type="ECO:0000313" key="2">
    <source>
        <dbReference type="Proteomes" id="UP001064489"/>
    </source>
</evidence>
<protein>
    <submittedName>
        <fullName evidence="1">Uncharacterized protein</fullName>
    </submittedName>
</protein>
<evidence type="ECO:0000313" key="1">
    <source>
        <dbReference type="EMBL" id="KAI9194728.1"/>
    </source>
</evidence>
<proteinExistence type="predicted"/>
<organism evidence="1 2">
    <name type="scientific">Acer negundo</name>
    <name type="common">Box elder</name>
    <dbReference type="NCBI Taxonomy" id="4023"/>
    <lineage>
        <taxon>Eukaryota</taxon>
        <taxon>Viridiplantae</taxon>
        <taxon>Streptophyta</taxon>
        <taxon>Embryophyta</taxon>
        <taxon>Tracheophyta</taxon>
        <taxon>Spermatophyta</taxon>
        <taxon>Magnoliopsida</taxon>
        <taxon>eudicotyledons</taxon>
        <taxon>Gunneridae</taxon>
        <taxon>Pentapetalae</taxon>
        <taxon>rosids</taxon>
        <taxon>malvids</taxon>
        <taxon>Sapindales</taxon>
        <taxon>Sapindaceae</taxon>
        <taxon>Hippocastanoideae</taxon>
        <taxon>Acereae</taxon>
        <taxon>Acer</taxon>
    </lineage>
</organism>
<reference evidence="1" key="2">
    <citation type="submission" date="2023-02" db="EMBL/GenBank/DDBJ databases">
        <authorList>
            <person name="Swenson N.G."/>
            <person name="Wegrzyn J.L."/>
            <person name="Mcevoy S.L."/>
        </authorList>
    </citation>
    <scope>NUCLEOTIDE SEQUENCE</scope>
    <source>
        <strain evidence="1">91603</strain>
        <tissue evidence="1">Leaf</tissue>
    </source>
</reference>
<dbReference type="AlphaFoldDB" id="A0AAD5P1H2"/>
<dbReference type="Proteomes" id="UP001064489">
    <property type="component" value="Chromosome 1"/>
</dbReference>
<comment type="caution">
    <text evidence="1">The sequence shown here is derived from an EMBL/GenBank/DDBJ whole genome shotgun (WGS) entry which is preliminary data.</text>
</comment>
<gene>
    <name evidence="1" type="ORF">LWI28_008736</name>
</gene>
<keyword evidence="2" id="KW-1185">Reference proteome</keyword>
<reference evidence="1" key="1">
    <citation type="journal article" date="2022" name="Plant J.">
        <title>Strategies of tolerance reflected in two North American maple genomes.</title>
        <authorList>
            <person name="McEvoy S.L."/>
            <person name="Sezen U.U."/>
            <person name="Trouern-Trend A."/>
            <person name="McMahon S.M."/>
            <person name="Schaberg P.G."/>
            <person name="Yang J."/>
            <person name="Wegrzyn J.L."/>
            <person name="Swenson N.G."/>
        </authorList>
    </citation>
    <scope>NUCLEOTIDE SEQUENCE</scope>
    <source>
        <strain evidence="1">91603</strain>
    </source>
</reference>
<accession>A0AAD5P1H2</accession>
<name>A0AAD5P1H2_ACENE</name>
<dbReference type="EMBL" id="JAJSOW010000003">
    <property type="protein sequence ID" value="KAI9194728.1"/>
    <property type="molecule type" value="Genomic_DNA"/>
</dbReference>
<sequence>MSEGFLISQDVWNFSPKNGVCGFSRYQRGERRRSYLLNRKQQLNTASFGCCILSQIFAQMRGVYYYCFPSNATNDLTAAGSNWATAEKELRNLREGIGRWRDLREVCDLTATRTGRRRRRIFAI</sequence>